<protein>
    <submittedName>
        <fullName evidence="1">Uncharacterized protein</fullName>
    </submittedName>
</protein>
<accession>A0ABV8YB93</accession>
<dbReference type="RefSeq" id="WP_380129944.1">
    <property type="nucleotide sequence ID" value="NZ_JBHSEG010000008.1"/>
</dbReference>
<sequence>MQIRVIAADGTESQTASEADLQLAHAAVALIQADSHAEGKSVQLSQVEVNRALKPTEQGYLYLRVTGLSPVPQEFWAHHGAHARVAWKSGQVTVPASAS</sequence>
<evidence type="ECO:0000313" key="1">
    <source>
        <dbReference type="EMBL" id="MFC4455227.1"/>
    </source>
</evidence>
<reference evidence="2" key="1">
    <citation type="journal article" date="2019" name="Int. J. Syst. Evol. Microbiol.">
        <title>The Global Catalogue of Microorganisms (GCM) 10K type strain sequencing project: providing services to taxonomists for standard genome sequencing and annotation.</title>
        <authorList>
            <consortium name="The Broad Institute Genomics Platform"/>
            <consortium name="The Broad Institute Genome Sequencing Center for Infectious Disease"/>
            <person name="Wu L."/>
            <person name="Ma J."/>
        </authorList>
    </citation>
    <scope>NUCLEOTIDE SEQUENCE [LARGE SCALE GENOMIC DNA]</scope>
    <source>
        <strain evidence="2">CCUG 39970</strain>
    </source>
</reference>
<gene>
    <name evidence="1" type="ORF">ACFO0P_15725</name>
</gene>
<name>A0ABV8YB93_9DEIO</name>
<dbReference type="Proteomes" id="UP001595939">
    <property type="component" value="Unassembled WGS sequence"/>
</dbReference>
<keyword evidence="2" id="KW-1185">Reference proteome</keyword>
<dbReference type="EMBL" id="JBHSEG010000008">
    <property type="protein sequence ID" value="MFC4455227.1"/>
    <property type="molecule type" value="Genomic_DNA"/>
</dbReference>
<comment type="caution">
    <text evidence="1">The sequence shown here is derived from an EMBL/GenBank/DDBJ whole genome shotgun (WGS) entry which is preliminary data.</text>
</comment>
<evidence type="ECO:0000313" key="2">
    <source>
        <dbReference type="Proteomes" id="UP001595939"/>
    </source>
</evidence>
<organism evidence="1 2">
    <name type="scientific">Deinococcus sonorensis</name>
    <dbReference type="NCBI Taxonomy" id="309891"/>
    <lineage>
        <taxon>Bacteria</taxon>
        <taxon>Thermotogati</taxon>
        <taxon>Deinococcota</taxon>
        <taxon>Deinococci</taxon>
        <taxon>Deinococcales</taxon>
        <taxon>Deinococcaceae</taxon>
        <taxon>Deinococcus</taxon>
    </lineage>
</organism>
<proteinExistence type="predicted"/>